<dbReference type="Gene3D" id="3.40.50.150">
    <property type="entry name" value="Vaccinia Virus protein VP39"/>
    <property type="match status" value="1"/>
</dbReference>
<dbReference type="AlphaFoldDB" id="A0A521CN60"/>
<dbReference type="SUPFAM" id="SSF53335">
    <property type="entry name" value="S-adenosyl-L-methionine-dependent methyltransferases"/>
    <property type="match status" value="1"/>
</dbReference>
<keyword evidence="5" id="KW-1185">Reference proteome</keyword>
<evidence type="ECO:0000313" key="5">
    <source>
        <dbReference type="Proteomes" id="UP000317593"/>
    </source>
</evidence>
<name>A0A521CN60_9BACT</name>
<dbReference type="PIRSF" id="PIRSF018005">
    <property type="entry name" value="UCP018005"/>
    <property type="match status" value="1"/>
</dbReference>
<sequence>MDDHVTLSFPKMLDEIIEGLEKDQKELPSKYFYDQRGSQLFEEITELEEYYPTRTEMRIMQDNMPYIIRTVGSDIILAELGSGSSKKTRLLLDHFPSITSYIPIEISEQYLAKVVQKLNQEYPDLQIEPLCTDYSMPFQLPAIAQPYSKIVFFYPGSTIGNFQPSQAKAFLNNLSTQLDPGDGMLVGVDLKKNISVLETAYNDRQGVTASFNKNILRHINRKLDANFNLNNFRHEAFYNRDEGRIEMHLVSRTDQTVTIEKEVFHFKQGESIHTENSYKYSLADFETLVSEWFSVEKVWTDSDHYFSLQYLQKI</sequence>
<dbReference type="InterPro" id="IPR019257">
    <property type="entry name" value="MeTrfase_dom"/>
</dbReference>
<keyword evidence="1 4" id="KW-0489">Methyltransferase</keyword>
<keyword evidence="2 4" id="KW-0808">Transferase</keyword>
<dbReference type="NCBIfam" id="TIGR03438">
    <property type="entry name" value="egtD_ergothio"/>
    <property type="match status" value="1"/>
</dbReference>
<dbReference type="GO" id="GO:0032259">
    <property type="term" value="P:methylation"/>
    <property type="evidence" value="ECO:0007669"/>
    <property type="project" value="UniProtKB-KW"/>
</dbReference>
<reference evidence="4 5" key="1">
    <citation type="submission" date="2017-05" db="EMBL/GenBank/DDBJ databases">
        <authorList>
            <person name="Varghese N."/>
            <person name="Submissions S."/>
        </authorList>
    </citation>
    <scope>NUCLEOTIDE SEQUENCE [LARGE SCALE GENOMIC DNA]</scope>
    <source>
        <strain evidence="4 5">DSM 21194</strain>
    </source>
</reference>
<dbReference type="InterPro" id="IPR029063">
    <property type="entry name" value="SAM-dependent_MTases_sf"/>
</dbReference>
<feature type="domain" description="Histidine-specific methyltransferase SAM-dependent" evidence="3">
    <location>
        <begin position="14"/>
        <end position="312"/>
    </location>
</feature>
<evidence type="ECO:0000256" key="1">
    <source>
        <dbReference type="ARBA" id="ARBA00022603"/>
    </source>
</evidence>
<dbReference type="InterPro" id="IPR017804">
    <property type="entry name" value="MeTrfase_EgtD-like"/>
</dbReference>
<evidence type="ECO:0000259" key="3">
    <source>
        <dbReference type="Pfam" id="PF10017"/>
    </source>
</evidence>
<accession>A0A521CN60</accession>
<dbReference type="InterPro" id="IPR035094">
    <property type="entry name" value="EgtD"/>
</dbReference>
<dbReference type="Proteomes" id="UP000317593">
    <property type="component" value="Unassembled WGS sequence"/>
</dbReference>
<dbReference type="PANTHER" id="PTHR43397:SF1">
    <property type="entry name" value="ERGOTHIONEINE BIOSYNTHESIS PROTEIN 1"/>
    <property type="match status" value="1"/>
</dbReference>
<proteinExistence type="predicted"/>
<dbReference type="EMBL" id="FXTH01000006">
    <property type="protein sequence ID" value="SMO60110.1"/>
    <property type="molecule type" value="Genomic_DNA"/>
</dbReference>
<dbReference type="PANTHER" id="PTHR43397">
    <property type="entry name" value="ERGOTHIONEINE BIOSYNTHESIS PROTEIN 1"/>
    <property type="match status" value="1"/>
</dbReference>
<dbReference type="RefSeq" id="WP_246068315.1">
    <property type="nucleotide sequence ID" value="NZ_FXTH01000006.1"/>
</dbReference>
<dbReference type="GO" id="GO:0008168">
    <property type="term" value="F:methyltransferase activity"/>
    <property type="evidence" value="ECO:0007669"/>
    <property type="project" value="UniProtKB-KW"/>
</dbReference>
<dbReference type="Pfam" id="PF10017">
    <property type="entry name" value="Methyltransf_33"/>
    <property type="match status" value="1"/>
</dbReference>
<organism evidence="4 5">
    <name type="scientific">Fodinibius sediminis</name>
    <dbReference type="NCBI Taxonomy" id="1214077"/>
    <lineage>
        <taxon>Bacteria</taxon>
        <taxon>Pseudomonadati</taxon>
        <taxon>Balneolota</taxon>
        <taxon>Balneolia</taxon>
        <taxon>Balneolales</taxon>
        <taxon>Balneolaceae</taxon>
        <taxon>Fodinibius</taxon>
    </lineage>
</organism>
<dbReference type="InterPro" id="IPR051128">
    <property type="entry name" value="EgtD_Methyltrsf_superfamily"/>
</dbReference>
<gene>
    <name evidence="4" type="ORF">SAMN06265218_106175</name>
</gene>
<evidence type="ECO:0000313" key="4">
    <source>
        <dbReference type="EMBL" id="SMO60110.1"/>
    </source>
</evidence>
<protein>
    <submittedName>
        <fullName evidence="4">Dimethylhistidine N-methyltransferase</fullName>
    </submittedName>
</protein>
<evidence type="ECO:0000256" key="2">
    <source>
        <dbReference type="ARBA" id="ARBA00022679"/>
    </source>
</evidence>